<dbReference type="SUPFAM" id="SSF54427">
    <property type="entry name" value="NTF2-like"/>
    <property type="match status" value="1"/>
</dbReference>
<dbReference type="Proteomes" id="UP000053328">
    <property type="component" value="Unassembled WGS sequence"/>
</dbReference>
<proteinExistence type="predicted"/>
<accession>A0A0D2A6U3</accession>
<evidence type="ECO:0000313" key="3">
    <source>
        <dbReference type="Proteomes" id="UP000053328"/>
    </source>
</evidence>
<dbReference type="RefSeq" id="XP_016240693.1">
    <property type="nucleotide sequence ID" value="XM_016375417.1"/>
</dbReference>
<dbReference type="AlphaFoldDB" id="A0A0D2A6U3"/>
<feature type="domain" description="SnoaL-like" evidence="1">
    <location>
        <begin position="2"/>
        <end position="122"/>
    </location>
</feature>
<keyword evidence="3" id="KW-1185">Reference proteome</keyword>
<reference evidence="2 3" key="1">
    <citation type="submission" date="2015-01" db="EMBL/GenBank/DDBJ databases">
        <title>The Genome Sequence of Exophiala spinifera CBS89968.</title>
        <authorList>
            <consortium name="The Broad Institute Genomics Platform"/>
            <person name="Cuomo C."/>
            <person name="de Hoog S."/>
            <person name="Gorbushina A."/>
            <person name="Stielow B."/>
            <person name="Teixiera M."/>
            <person name="Abouelleil A."/>
            <person name="Chapman S.B."/>
            <person name="Priest M."/>
            <person name="Young S.K."/>
            <person name="Wortman J."/>
            <person name="Nusbaum C."/>
            <person name="Birren B."/>
        </authorList>
    </citation>
    <scope>NUCLEOTIDE SEQUENCE [LARGE SCALE GENOMIC DNA]</scope>
    <source>
        <strain evidence="2 3">CBS 89968</strain>
    </source>
</reference>
<dbReference type="InterPro" id="IPR037401">
    <property type="entry name" value="SnoaL-like"/>
</dbReference>
<dbReference type="Pfam" id="PF13577">
    <property type="entry name" value="SnoaL_4"/>
    <property type="match status" value="1"/>
</dbReference>
<protein>
    <recommendedName>
        <fullName evidence="1">SnoaL-like domain-containing protein</fullName>
    </recommendedName>
</protein>
<dbReference type="InterPro" id="IPR032710">
    <property type="entry name" value="NTF2-like_dom_sf"/>
</dbReference>
<dbReference type="VEuPathDB" id="FungiDB:PV08_01052"/>
<sequence>MDEVEIRSVLYRERWARDTCQWSKMRACYHPDASKTLVAVSWYTGNVDGFVAASEKLANPGISTIHVITPADIDIRRGEYAVAESIAQFSCRFPHDGHEYDLVAYSKLLSRMQKVDGHWYMLSTQPIYIRDAIYPVGNSPVPDFSDIEAAGWNRKSYQFIYWHVSRRGLTMKDDLPGEDDPKSVEKVYQEARIWLESV</sequence>
<name>A0A0D2A6U3_9EURO</name>
<dbReference type="GeneID" id="27328135"/>
<evidence type="ECO:0000313" key="2">
    <source>
        <dbReference type="EMBL" id="KIW20477.1"/>
    </source>
</evidence>
<evidence type="ECO:0000259" key="1">
    <source>
        <dbReference type="Pfam" id="PF13577"/>
    </source>
</evidence>
<dbReference type="HOGENOM" id="CLU_067875_1_1_1"/>
<dbReference type="Gene3D" id="3.10.450.50">
    <property type="match status" value="1"/>
</dbReference>
<dbReference type="EMBL" id="KN847492">
    <property type="protein sequence ID" value="KIW20477.1"/>
    <property type="molecule type" value="Genomic_DNA"/>
</dbReference>
<organism evidence="2 3">
    <name type="scientific">Exophiala spinifera</name>
    <dbReference type="NCBI Taxonomy" id="91928"/>
    <lineage>
        <taxon>Eukaryota</taxon>
        <taxon>Fungi</taxon>
        <taxon>Dikarya</taxon>
        <taxon>Ascomycota</taxon>
        <taxon>Pezizomycotina</taxon>
        <taxon>Eurotiomycetes</taxon>
        <taxon>Chaetothyriomycetidae</taxon>
        <taxon>Chaetothyriales</taxon>
        <taxon>Herpotrichiellaceae</taxon>
        <taxon>Exophiala</taxon>
    </lineage>
</organism>
<gene>
    <name evidence="2" type="ORF">PV08_01052</name>
</gene>
<dbReference type="OrthoDB" id="3724021at2759"/>